<protein>
    <submittedName>
        <fullName evidence="1">Uncharacterized protein</fullName>
    </submittedName>
</protein>
<reference evidence="1 2" key="1">
    <citation type="submission" date="2022-05" db="EMBL/GenBank/DDBJ databases">
        <title>Chromosome-level reference genomes for two strains of Caenorhabditis briggsae: an improved platform for comparative genomics.</title>
        <authorList>
            <person name="Stevens L."/>
            <person name="Andersen E.C."/>
        </authorList>
    </citation>
    <scope>NUCLEOTIDE SEQUENCE [LARGE SCALE GENOMIC DNA]</scope>
    <source>
        <strain evidence="1">QX1410_ONT</strain>
        <tissue evidence="1">Whole-organism</tissue>
    </source>
</reference>
<name>A0AAE9IWX6_CAEBR</name>
<dbReference type="AlphaFoldDB" id="A0AAE9IWX6"/>
<evidence type="ECO:0000313" key="1">
    <source>
        <dbReference type="EMBL" id="ULU08550.1"/>
    </source>
</evidence>
<evidence type="ECO:0000313" key="2">
    <source>
        <dbReference type="Proteomes" id="UP000827892"/>
    </source>
</evidence>
<gene>
    <name evidence="1" type="ORF">L3Y34_019627</name>
</gene>
<proteinExistence type="predicted"/>
<dbReference type="EMBL" id="CP090892">
    <property type="protein sequence ID" value="ULU08550.1"/>
    <property type="molecule type" value="Genomic_DNA"/>
</dbReference>
<dbReference type="Proteomes" id="UP000827892">
    <property type="component" value="Chromosome II"/>
</dbReference>
<organism evidence="1 2">
    <name type="scientific">Caenorhabditis briggsae</name>
    <dbReference type="NCBI Taxonomy" id="6238"/>
    <lineage>
        <taxon>Eukaryota</taxon>
        <taxon>Metazoa</taxon>
        <taxon>Ecdysozoa</taxon>
        <taxon>Nematoda</taxon>
        <taxon>Chromadorea</taxon>
        <taxon>Rhabditida</taxon>
        <taxon>Rhabditina</taxon>
        <taxon>Rhabditomorpha</taxon>
        <taxon>Rhabditoidea</taxon>
        <taxon>Rhabditidae</taxon>
        <taxon>Peloderinae</taxon>
        <taxon>Caenorhabditis</taxon>
    </lineage>
</organism>
<sequence>MFRGFAAQSDRRRRDWHRGKCRVFQEPLVANLVRFGRRPRHRMVELPSRLRVAVRFARKKGPGWTGYSRKTRIQHHSTAGEIGNSRFATSGHTDRWILNFKIP</sequence>
<accession>A0AAE9IWX6</accession>